<proteinExistence type="predicted"/>
<dbReference type="EMBL" id="CP065959">
    <property type="protein sequence ID" value="QQC89078.1"/>
    <property type="molecule type" value="Genomic_DNA"/>
</dbReference>
<dbReference type="Proteomes" id="UP000596130">
    <property type="component" value="Chromosome"/>
</dbReference>
<sequence>MSVVYARQRTALKNPTAAAKHRVAALGGAALLATAATLLTGAPAQAAPPAPVSAATARAYLGELTVKAEGSSDGYSRDKFPHWSTQSGACNTREVVLKRDGTDVQQDASCAATSGTWKSPYDGGTWTAASDVDIDHVVPLSEAWKSGANGWTTSQREGFANDLTRPQLIAVTDNVNQSKGDQDPAEWMPPTESYHCYYARMWVDVKHHYKLNVNTEEKAALASVLNGC</sequence>
<name>A0A1P8TLQ3_9ACTN</name>
<evidence type="ECO:0000313" key="5">
    <source>
        <dbReference type="Proteomes" id="UP000187191"/>
    </source>
</evidence>
<evidence type="ECO:0000313" key="4">
    <source>
        <dbReference type="EMBL" id="QQC89078.1"/>
    </source>
</evidence>
<dbReference type="RefSeq" id="WP_076686567.1">
    <property type="nucleotide sequence ID" value="NZ_CP015588.1"/>
</dbReference>
<dbReference type="InterPro" id="IPR011089">
    <property type="entry name" value="GmrSD_C"/>
</dbReference>
<dbReference type="PANTHER" id="PTHR24094:SF15">
    <property type="entry name" value="AMP-DEPENDENT SYNTHETASE_LIGASE DOMAIN-CONTAINING PROTEIN-RELATED"/>
    <property type="match status" value="1"/>
</dbReference>
<dbReference type="KEGG" id="ssia:A7J05_25150"/>
<keyword evidence="1" id="KW-0732">Signal</keyword>
<dbReference type="GO" id="GO:0004519">
    <property type="term" value="F:endonuclease activity"/>
    <property type="evidence" value="ECO:0007669"/>
    <property type="project" value="UniProtKB-KW"/>
</dbReference>
<keyword evidence="4" id="KW-0378">Hydrolase</keyword>
<keyword evidence="5" id="KW-1185">Reference proteome</keyword>
<dbReference type="EMBL" id="CP015588">
    <property type="protein sequence ID" value="APY88534.1"/>
    <property type="molecule type" value="Genomic_DNA"/>
</dbReference>
<evidence type="ECO:0000259" key="2">
    <source>
        <dbReference type="Pfam" id="PF07510"/>
    </source>
</evidence>
<organism evidence="4 6">
    <name type="scientific">Streptomyces alfalfae</name>
    <dbReference type="NCBI Taxonomy" id="1642299"/>
    <lineage>
        <taxon>Bacteria</taxon>
        <taxon>Bacillati</taxon>
        <taxon>Actinomycetota</taxon>
        <taxon>Actinomycetes</taxon>
        <taxon>Kitasatosporales</taxon>
        <taxon>Streptomycetaceae</taxon>
        <taxon>Streptomyces</taxon>
    </lineage>
</organism>
<dbReference type="Pfam" id="PF07510">
    <property type="entry name" value="GmrSD_C"/>
    <property type="match status" value="1"/>
</dbReference>
<evidence type="ECO:0000313" key="6">
    <source>
        <dbReference type="Proteomes" id="UP000596130"/>
    </source>
</evidence>
<reference evidence="3 5" key="1">
    <citation type="submission" date="2016-05" db="EMBL/GenBank/DDBJ databases">
        <authorList>
            <person name="Gu J."/>
        </authorList>
    </citation>
    <scope>NUCLEOTIDE SEQUENCE [LARGE SCALE GENOMIC DNA]</scope>
    <source>
        <strain evidence="3 5">ACCC40021</strain>
    </source>
</reference>
<feature type="signal peptide" evidence="1">
    <location>
        <begin position="1"/>
        <end position="46"/>
    </location>
</feature>
<keyword evidence="4" id="KW-0540">Nuclease</keyword>
<dbReference type="Proteomes" id="UP000187191">
    <property type="component" value="Chromosome"/>
</dbReference>
<feature type="domain" description="GmrSD restriction endonucleases C-terminal" evidence="2">
    <location>
        <begin position="127"/>
        <end position="223"/>
    </location>
</feature>
<reference evidence="4 6" key="2">
    <citation type="submission" date="2020-12" db="EMBL/GenBank/DDBJ databases">
        <title>Identification and biosynthesis of polyene macrolides produced by Streptomyces alfalfae Men-myco-93-63.</title>
        <authorList>
            <person name="Liu D."/>
            <person name="Li Y."/>
            <person name="Liu L."/>
            <person name="Han X."/>
            <person name="Shen F."/>
        </authorList>
    </citation>
    <scope>NUCLEOTIDE SEQUENCE [LARGE SCALE GENOMIC DNA]</scope>
    <source>
        <strain evidence="4 6">Men-myco-93-63</strain>
    </source>
</reference>
<dbReference type="PANTHER" id="PTHR24094">
    <property type="entry name" value="SECRETED PROTEIN"/>
    <property type="match status" value="1"/>
</dbReference>
<feature type="chain" id="PRO_5043148625" evidence="1">
    <location>
        <begin position="47"/>
        <end position="228"/>
    </location>
</feature>
<evidence type="ECO:0000256" key="1">
    <source>
        <dbReference type="SAM" id="SignalP"/>
    </source>
</evidence>
<dbReference type="AlphaFoldDB" id="A0A1P8TLQ3"/>
<keyword evidence="4" id="KW-0255">Endonuclease</keyword>
<dbReference type="OrthoDB" id="5196645at2"/>
<evidence type="ECO:0000313" key="3">
    <source>
        <dbReference type="EMBL" id="APY88534.1"/>
    </source>
</evidence>
<gene>
    <name evidence="3" type="ORF">A7J05_25150</name>
    <name evidence="4" type="ORF">I8755_12145</name>
</gene>
<accession>A0A1P8TLQ3</accession>
<protein>
    <submittedName>
        <fullName evidence="4">HNH endonuclease</fullName>
    </submittedName>
</protein>